<gene>
    <name evidence="1" type="ORF">TNCV_1119271</name>
</gene>
<reference evidence="1" key="1">
    <citation type="submission" date="2020-08" db="EMBL/GenBank/DDBJ databases">
        <title>Multicomponent nature underlies the extraordinary mechanical properties of spider dragline silk.</title>
        <authorList>
            <person name="Kono N."/>
            <person name="Nakamura H."/>
            <person name="Mori M."/>
            <person name="Yoshida Y."/>
            <person name="Ohtoshi R."/>
            <person name="Malay A.D."/>
            <person name="Moran D.A.P."/>
            <person name="Tomita M."/>
            <person name="Numata K."/>
            <person name="Arakawa K."/>
        </authorList>
    </citation>
    <scope>NUCLEOTIDE SEQUENCE</scope>
</reference>
<proteinExistence type="predicted"/>
<sequence>MSDEKFLQYFAAHVGIGTVLCYPHKEDFAAVWHENVTAALGVFWELQRIGTAHSAGAYKKRFSIGWSNFLLHFDLRYLSESEKMPHRRIRAHYKQLSEIERCCIIGLKEAVFSDESRFQLCSDDHRRRVWRRPAQRADPDFTTVCHADPFSRHERPARIPDLSPIEHVLDMMGKRLHLPWNADDLAR</sequence>
<dbReference type="EMBL" id="BMAU01021356">
    <property type="protein sequence ID" value="GFY20693.1"/>
    <property type="molecule type" value="Genomic_DNA"/>
</dbReference>
<dbReference type="AlphaFoldDB" id="A0A8X6VS79"/>
<protein>
    <submittedName>
        <fullName evidence="1">Uncharacterized protein</fullName>
    </submittedName>
</protein>
<evidence type="ECO:0000313" key="2">
    <source>
        <dbReference type="Proteomes" id="UP000887159"/>
    </source>
</evidence>
<keyword evidence="2" id="KW-1185">Reference proteome</keyword>
<accession>A0A8X6VS79</accession>
<dbReference type="Proteomes" id="UP000887159">
    <property type="component" value="Unassembled WGS sequence"/>
</dbReference>
<name>A0A8X6VS79_TRICX</name>
<comment type="caution">
    <text evidence="1">The sequence shown here is derived from an EMBL/GenBank/DDBJ whole genome shotgun (WGS) entry which is preliminary data.</text>
</comment>
<evidence type="ECO:0000313" key="1">
    <source>
        <dbReference type="EMBL" id="GFY20693.1"/>
    </source>
</evidence>
<organism evidence="1 2">
    <name type="scientific">Trichonephila clavipes</name>
    <name type="common">Golden silk orbweaver</name>
    <name type="synonym">Nephila clavipes</name>
    <dbReference type="NCBI Taxonomy" id="2585209"/>
    <lineage>
        <taxon>Eukaryota</taxon>
        <taxon>Metazoa</taxon>
        <taxon>Ecdysozoa</taxon>
        <taxon>Arthropoda</taxon>
        <taxon>Chelicerata</taxon>
        <taxon>Arachnida</taxon>
        <taxon>Araneae</taxon>
        <taxon>Araneomorphae</taxon>
        <taxon>Entelegynae</taxon>
        <taxon>Araneoidea</taxon>
        <taxon>Nephilidae</taxon>
        <taxon>Trichonephila</taxon>
    </lineage>
</organism>